<dbReference type="InterPro" id="IPR043359">
    <property type="entry name" value="GLI-like"/>
</dbReference>
<dbReference type="OrthoDB" id="3214149at2759"/>
<evidence type="ECO:0000256" key="7">
    <source>
        <dbReference type="ARBA" id="ARBA00022771"/>
    </source>
</evidence>
<dbReference type="EMBL" id="DS235324">
    <property type="protein sequence ID" value="EEB14681.1"/>
    <property type="molecule type" value="Genomic_DNA"/>
</dbReference>
<dbReference type="RefSeq" id="XP_002427419.1">
    <property type="nucleotide sequence ID" value="XM_002427374.1"/>
</dbReference>
<keyword evidence="11" id="KW-0804">Transcription</keyword>
<dbReference type="Pfam" id="PF23561">
    <property type="entry name" value="zf-C2H2_15"/>
    <property type="match status" value="1"/>
</dbReference>
<dbReference type="InterPro" id="IPR048420">
    <property type="entry name" value="Zap1-like_Znf1"/>
</dbReference>
<evidence type="ECO:0000256" key="12">
    <source>
        <dbReference type="ARBA" id="ARBA00023242"/>
    </source>
</evidence>
<dbReference type="GO" id="GO:0005634">
    <property type="term" value="C:nucleus"/>
    <property type="evidence" value="ECO:0007669"/>
    <property type="project" value="UniProtKB-SubCell"/>
</dbReference>
<dbReference type="GeneID" id="8236056"/>
<dbReference type="STRING" id="121224.E0VMS5"/>
<keyword evidence="3" id="KW-0217">Developmental protein</keyword>
<dbReference type="InParanoid" id="E0VMS5"/>
<dbReference type="FunFam" id="3.30.160.60:FF:000019">
    <property type="entry name" value="GLI family zinc finger 3"/>
    <property type="match status" value="1"/>
</dbReference>
<reference evidence="15" key="2">
    <citation type="submission" date="2007-04" db="EMBL/GenBank/DDBJ databases">
        <title>The genome of the human body louse.</title>
        <authorList>
            <consortium name="The Human Body Louse Genome Consortium"/>
            <person name="Kirkness E."/>
            <person name="Walenz B."/>
            <person name="Hass B."/>
            <person name="Bruggner R."/>
            <person name="Strausberg R."/>
        </authorList>
    </citation>
    <scope>NUCLEOTIDE SEQUENCE</scope>
    <source>
        <strain evidence="15">USDA</strain>
    </source>
</reference>
<keyword evidence="6" id="KW-0677">Repeat</keyword>
<evidence type="ECO:0000256" key="9">
    <source>
        <dbReference type="ARBA" id="ARBA00023015"/>
    </source>
</evidence>
<dbReference type="SMART" id="SM00355">
    <property type="entry name" value="ZnF_C2H2"/>
    <property type="match status" value="5"/>
</dbReference>
<gene>
    <name evidence="16" type="primary">8236056</name>
    <name evidence="15" type="ORF">Phum_PHUM318520</name>
</gene>
<evidence type="ECO:0000313" key="17">
    <source>
        <dbReference type="Proteomes" id="UP000009046"/>
    </source>
</evidence>
<feature type="domain" description="C2H2-type" evidence="14">
    <location>
        <begin position="129"/>
        <end position="158"/>
    </location>
</feature>
<evidence type="ECO:0000256" key="13">
    <source>
        <dbReference type="PROSITE-ProRule" id="PRU00042"/>
    </source>
</evidence>
<dbReference type="FunFam" id="3.30.160.60:FF:000357">
    <property type="entry name" value="GLIS family zinc finger 2"/>
    <property type="match status" value="1"/>
</dbReference>
<dbReference type="eggNOG" id="KOG1721">
    <property type="taxonomic scope" value="Eukaryota"/>
</dbReference>
<feature type="domain" description="C2H2-type" evidence="14">
    <location>
        <begin position="101"/>
        <end position="128"/>
    </location>
</feature>
<dbReference type="Pfam" id="PF00096">
    <property type="entry name" value="zf-C2H2"/>
    <property type="match status" value="3"/>
</dbReference>
<dbReference type="PROSITE" id="PS50157">
    <property type="entry name" value="ZINC_FINGER_C2H2_2"/>
    <property type="match status" value="5"/>
</dbReference>
<dbReference type="Gene3D" id="3.30.160.60">
    <property type="entry name" value="Classic Zinc Finger"/>
    <property type="match status" value="4"/>
</dbReference>
<evidence type="ECO:0000313" key="15">
    <source>
        <dbReference type="EMBL" id="EEB14681.1"/>
    </source>
</evidence>
<comment type="similarity">
    <text evidence="2">Belongs to the GLI C2H2-type zinc-finger protein family.</text>
</comment>
<accession>E0VMS5</accession>
<name>E0VMS5_PEDHC</name>
<dbReference type="InterPro" id="IPR036236">
    <property type="entry name" value="Znf_C2H2_sf"/>
</dbReference>
<dbReference type="FunFam" id="3.30.160.60:FF:000359">
    <property type="entry name" value="GLIS family zinc finger 2"/>
    <property type="match status" value="1"/>
</dbReference>
<protein>
    <recommendedName>
        <fullName evidence="14">C2H2-type domain-containing protein</fullName>
    </recommendedName>
</protein>
<evidence type="ECO:0000256" key="3">
    <source>
        <dbReference type="ARBA" id="ARBA00022473"/>
    </source>
</evidence>
<dbReference type="HOGENOM" id="CLU_922318_0_0_1"/>
<dbReference type="GO" id="GO:0000978">
    <property type="term" value="F:RNA polymerase II cis-regulatory region sequence-specific DNA binding"/>
    <property type="evidence" value="ECO:0007669"/>
    <property type="project" value="TreeGrafter"/>
</dbReference>
<reference evidence="16" key="3">
    <citation type="submission" date="2020-05" db="UniProtKB">
        <authorList>
            <consortium name="EnsemblMetazoa"/>
        </authorList>
    </citation>
    <scope>IDENTIFICATION</scope>
    <source>
        <strain evidence="16">USDA</strain>
    </source>
</reference>
<dbReference type="PROSITE" id="PS00028">
    <property type="entry name" value="ZINC_FINGER_C2H2_1"/>
    <property type="match status" value="4"/>
</dbReference>
<dbReference type="InterPro" id="IPR013087">
    <property type="entry name" value="Znf_C2H2_type"/>
</dbReference>
<keyword evidence="12" id="KW-0539">Nucleus</keyword>
<dbReference type="SUPFAM" id="SSF57667">
    <property type="entry name" value="beta-beta-alpha zinc fingers"/>
    <property type="match status" value="3"/>
</dbReference>
<dbReference type="CTD" id="8236056"/>
<dbReference type="PANTHER" id="PTHR45718:SF8">
    <property type="entry name" value="GLIS FAMILY ZINC FINGER 2"/>
    <property type="match status" value="1"/>
</dbReference>
<keyword evidence="17" id="KW-1185">Reference proteome</keyword>
<evidence type="ECO:0000256" key="5">
    <source>
        <dbReference type="ARBA" id="ARBA00022723"/>
    </source>
</evidence>
<comment type="subcellular location">
    <subcellularLocation>
        <location evidence="1">Nucleus</location>
    </subcellularLocation>
</comment>
<evidence type="ECO:0000256" key="4">
    <source>
        <dbReference type="ARBA" id="ARBA00022491"/>
    </source>
</evidence>
<evidence type="ECO:0000256" key="11">
    <source>
        <dbReference type="ARBA" id="ARBA00023163"/>
    </source>
</evidence>
<keyword evidence="8" id="KW-0862">Zinc</keyword>
<feature type="domain" description="C2H2-type" evidence="14">
    <location>
        <begin position="34"/>
        <end position="64"/>
    </location>
</feature>
<dbReference type="EnsemblMetazoa" id="PHUM318520-RA">
    <property type="protein sequence ID" value="PHUM318520-PA"/>
    <property type="gene ID" value="PHUM318520"/>
</dbReference>
<dbReference type="PANTHER" id="PTHR45718">
    <property type="entry name" value="TRANSCRIPTIONAL ACTIVATOR CUBITUS INTERRUPTUS"/>
    <property type="match status" value="1"/>
</dbReference>
<keyword evidence="4" id="KW-0678">Repressor</keyword>
<evidence type="ECO:0000256" key="8">
    <source>
        <dbReference type="ARBA" id="ARBA00022833"/>
    </source>
</evidence>
<keyword evidence="9" id="KW-0805">Transcription regulation</keyword>
<evidence type="ECO:0000256" key="6">
    <source>
        <dbReference type="ARBA" id="ARBA00022737"/>
    </source>
</evidence>
<dbReference type="InterPro" id="IPR056436">
    <property type="entry name" value="Znf-C2H2_ZIC1-5/GLI1-3-like"/>
</dbReference>
<keyword evidence="7 13" id="KW-0863">Zinc-finger</keyword>
<dbReference type="Pfam" id="PF21816">
    <property type="entry name" value="Zap1_zf1"/>
    <property type="match status" value="1"/>
</dbReference>
<reference evidence="15" key="1">
    <citation type="submission" date="2007-04" db="EMBL/GenBank/DDBJ databases">
        <title>Annotation of Pediculus humanus corporis strain USDA.</title>
        <authorList>
            <person name="Kirkness E."/>
            <person name="Hannick L."/>
            <person name="Hass B."/>
            <person name="Bruggner R."/>
            <person name="Lawson D."/>
            <person name="Bidwell S."/>
            <person name="Joardar V."/>
            <person name="Caler E."/>
            <person name="Walenz B."/>
            <person name="Inman J."/>
            <person name="Schobel S."/>
            <person name="Galinsky K."/>
            <person name="Amedeo P."/>
            <person name="Strausberg R."/>
        </authorList>
    </citation>
    <scope>NUCLEOTIDE SEQUENCE</scope>
    <source>
        <strain evidence="15">USDA</strain>
    </source>
</reference>
<dbReference type="GO" id="GO:0008270">
    <property type="term" value="F:zinc ion binding"/>
    <property type="evidence" value="ECO:0007669"/>
    <property type="project" value="UniProtKB-KW"/>
</dbReference>
<feature type="domain" description="C2H2-type" evidence="14">
    <location>
        <begin position="159"/>
        <end position="185"/>
    </location>
</feature>
<proteinExistence type="inferred from homology"/>
<sequence length="302" mass="34893">MMLRNKRMGLEYNVNLLIPNPVAPKPSSQTPTTIKCKWLNCGKLFSYLDDLASHVSTFHSSSGPGGLFYCRWDGCTRGDKGFNARYKMLVHVRTHTNEKPHKCPKCNKSFSRAENLKIHARSHTGERPYVCSVPGCGKAYSNSSDRFKHTRTHSVHKPYVCKIPNCGKRYTDPSSLRKHVKTYRHFPTNFIQQIDENSSRRNIEDLKLDVENELRSSINNNNNNNEDAIINNSFDSLTPLKSTYHFDNNTNSFTFNVLKKWLKSESVFKTFANSNELTIKDNNNHFFYLQEQDFPLDLTVRK</sequence>
<evidence type="ECO:0000256" key="10">
    <source>
        <dbReference type="ARBA" id="ARBA00023125"/>
    </source>
</evidence>
<dbReference type="Proteomes" id="UP000009046">
    <property type="component" value="Unassembled WGS sequence"/>
</dbReference>
<keyword evidence="5" id="KW-0479">Metal-binding</keyword>
<keyword evidence="10" id="KW-0238">DNA-binding</keyword>
<evidence type="ECO:0000256" key="2">
    <source>
        <dbReference type="ARBA" id="ARBA00010831"/>
    </source>
</evidence>
<dbReference type="GO" id="GO:0000981">
    <property type="term" value="F:DNA-binding transcription factor activity, RNA polymerase II-specific"/>
    <property type="evidence" value="ECO:0007669"/>
    <property type="project" value="TreeGrafter"/>
</dbReference>
<dbReference type="KEGG" id="phu:Phum_PHUM318520"/>
<feature type="domain" description="C2H2-type" evidence="14">
    <location>
        <begin position="68"/>
        <end position="100"/>
    </location>
</feature>
<dbReference type="GO" id="GO:0000122">
    <property type="term" value="P:negative regulation of transcription by RNA polymerase II"/>
    <property type="evidence" value="ECO:0007669"/>
    <property type="project" value="UniProtKB-ARBA"/>
</dbReference>
<dbReference type="AlphaFoldDB" id="E0VMS5"/>
<organism>
    <name type="scientific">Pediculus humanus subsp. corporis</name>
    <name type="common">Body louse</name>
    <dbReference type="NCBI Taxonomy" id="121224"/>
    <lineage>
        <taxon>Eukaryota</taxon>
        <taxon>Metazoa</taxon>
        <taxon>Ecdysozoa</taxon>
        <taxon>Arthropoda</taxon>
        <taxon>Hexapoda</taxon>
        <taxon>Insecta</taxon>
        <taxon>Pterygota</taxon>
        <taxon>Neoptera</taxon>
        <taxon>Paraneoptera</taxon>
        <taxon>Psocodea</taxon>
        <taxon>Troctomorpha</taxon>
        <taxon>Phthiraptera</taxon>
        <taxon>Anoplura</taxon>
        <taxon>Pediculidae</taxon>
        <taxon>Pediculus</taxon>
    </lineage>
</organism>
<evidence type="ECO:0000256" key="1">
    <source>
        <dbReference type="ARBA" id="ARBA00004123"/>
    </source>
</evidence>
<dbReference type="FunFam" id="3.30.160.60:FF:000310">
    <property type="entry name" value="GLIS family zinc finger 2"/>
    <property type="match status" value="1"/>
</dbReference>
<dbReference type="EMBL" id="AAZO01003700">
    <property type="status" value="NOT_ANNOTATED_CDS"/>
    <property type="molecule type" value="Genomic_DNA"/>
</dbReference>
<dbReference type="VEuPathDB" id="VectorBase:PHUM318520"/>
<evidence type="ECO:0000313" key="16">
    <source>
        <dbReference type="EnsemblMetazoa" id="PHUM318520-PA"/>
    </source>
</evidence>
<evidence type="ECO:0000259" key="14">
    <source>
        <dbReference type="PROSITE" id="PS50157"/>
    </source>
</evidence>